<reference evidence="1" key="1">
    <citation type="journal article" date="2023" name="G3 (Bethesda)">
        <title>Whole genome assemblies of Zophobas morio and Tenebrio molitor.</title>
        <authorList>
            <person name="Kaur S."/>
            <person name="Stinson S.A."/>
            <person name="diCenzo G.C."/>
        </authorList>
    </citation>
    <scope>NUCLEOTIDE SEQUENCE</scope>
    <source>
        <strain evidence="1">QUZm001</strain>
    </source>
</reference>
<organism evidence="1 2">
    <name type="scientific">Zophobas morio</name>
    <dbReference type="NCBI Taxonomy" id="2755281"/>
    <lineage>
        <taxon>Eukaryota</taxon>
        <taxon>Metazoa</taxon>
        <taxon>Ecdysozoa</taxon>
        <taxon>Arthropoda</taxon>
        <taxon>Hexapoda</taxon>
        <taxon>Insecta</taxon>
        <taxon>Pterygota</taxon>
        <taxon>Neoptera</taxon>
        <taxon>Endopterygota</taxon>
        <taxon>Coleoptera</taxon>
        <taxon>Polyphaga</taxon>
        <taxon>Cucujiformia</taxon>
        <taxon>Tenebrionidae</taxon>
        <taxon>Zophobas</taxon>
    </lineage>
</organism>
<dbReference type="EMBL" id="JALNTZ010000002">
    <property type="protein sequence ID" value="KAJ3662034.1"/>
    <property type="molecule type" value="Genomic_DNA"/>
</dbReference>
<keyword evidence="2" id="KW-1185">Reference proteome</keyword>
<comment type="caution">
    <text evidence="1">The sequence shown here is derived from an EMBL/GenBank/DDBJ whole genome shotgun (WGS) entry which is preliminary data.</text>
</comment>
<dbReference type="AlphaFoldDB" id="A0AA38MN28"/>
<accession>A0AA38MN28</accession>
<protein>
    <submittedName>
        <fullName evidence="1">Uncharacterized protein</fullName>
    </submittedName>
</protein>
<dbReference type="Proteomes" id="UP001168821">
    <property type="component" value="Unassembled WGS sequence"/>
</dbReference>
<gene>
    <name evidence="1" type="ORF">Zmor_006401</name>
</gene>
<proteinExistence type="predicted"/>
<evidence type="ECO:0000313" key="1">
    <source>
        <dbReference type="EMBL" id="KAJ3662034.1"/>
    </source>
</evidence>
<sequence>MIIKIRICRGHAARTVHTLFSAGPPLLIWTTAAIHGADCSYIAAFLSLSRCTALLLHVVDDGESPISILTKIAFYTVLVASTSQHRSS</sequence>
<name>A0AA38MN28_9CUCU</name>
<evidence type="ECO:0000313" key="2">
    <source>
        <dbReference type="Proteomes" id="UP001168821"/>
    </source>
</evidence>